<comment type="subcellular location">
    <subcellularLocation>
        <location evidence="1">Cell membrane</location>
    </subcellularLocation>
</comment>
<keyword evidence="3" id="KW-0732">Signal</keyword>
<evidence type="ECO:0000259" key="8">
    <source>
        <dbReference type="PROSITE" id="PS50835"/>
    </source>
</evidence>
<evidence type="ECO:0000256" key="4">
    <source>
        <dbReference type="ARBA" id="ARBA00022859"/>
    </source>
</evidence>
<evidence type="ECO:0000256" key="7">
    <source>
        <dbReference type="ARBA" id="ARBA00023180"/>
    </source>
</evidence>
<dbReference type="CDD" id="cd00099">
    <property type="entry name" value="IgV"/>
    <property type="match status" value="1"/>
</dbReference>
<keyword evidence="10" id="KW-1185">Reference proteome</keyword>
<evidence type="ECO:0000256" key="1">
    <source>
        <dbReference type="ARBA" id="ARBA00004236"/>
    </source>
</evidence>
<dbReference type="GO" id="GO:0005886">
    <property type="term" value="C:plasma membrane"/>
    <property type="evidence" value="ECO:0007669"/>
    <property type="project" value="UniProtKB-SubCell"/>
</dbReference>
<reference evidence="9" key="1">
    <citation type="submission" date="2025-08" db="UniProtKB">
        <authorList>
            <consortium name="Ensembl"/>
        </authorList>
    </citation>
    <scope>IDENTIFICATION</scope>
</reference>
<keyword evidence="2" id="KW-1003">Cell membrane</keyword>
<keyword evidence="6" id="KW-1015">Disulfide bond</keyword>
<accession>A0A8C6SUC7</accession>
<evidence type="ECO:0000256" key="6">
    <source>
        <dbReference type="ARBA" id="ARBA00023157"/>
    </source>
</evidence>
<dbReference type="Ensembl" id="ENSNMLT00000013266.1">
    <property type="protein sequence ID" value="ENSNMLP00000011735.1"/>
    <property type="gene ID" value="ENSNMLG00000008021.1"/>
</dbReference>
<dbReference type="InterPro" id="IPR003599">
    <property type="entry name" value="Ig_sub"/>
</dbReference>
<dbReference type="InterPro" id="IPR013783">
    <property type="entry name" value="Ig-like_fold"/>
</dbReference>
<dbReference type="Pfam" id="PF07686">
    <property type="entry name" value="V-set"/>
    <property type="match status" value="2"/>
</dbReference>
<feature type="domain" description="Ig-like" evidence="8">
    <location>
        <begin position="36"/>
        <end position="109"/>
    </location>
</feature>
<evidence type="ECO:0000256" key="2">
    <source>
        <dbReference type="ARBA" id="ARBA00022475"/>
    </source>
</evidence>
<dbReference type="InterPro" id="IPR013106">
    <property type="entry name" value="Ig_V-set"/>
</dbReference>
<dbReference type="PROSITE" id="PS50835">
    <property type="entry name" value="IG_LIKE"/>
    <property type="match status" value="2"/>
</dbReference>
<keyword evidence="7" id="KW-0325">Glycoprotein</keyword>
<evidence type="ECO:0000256" key="3">
    <source>
        <dbReference type="ARBA" id="ARBA00022729"/>
    </source>
</evidence>
<keyword evidence="4" id="KW-0391">Immunity</keyword>
<dbReference type="GO" id="GO:0009617">
    <property type="term" value="P:response to bacterium"/>
    <property type="evidence" value="ECO:0007669"/>
    <property type="project" value="TreeGrafter"/>
</dbReference>
<dbReference type="SMART" id="SM00409">
    <property type="entry name" value="IG"/>
    <property type="match status" value="2"/>
</dbReference>
<dbReference type="SMART" id="SM00406">
    <property type="entry name" value="IGv"/>
    <property type="match status" value="2"/>
</dbReference>
<dbReference type="InterPro" id="IPR052051">
    <property type="entry name" value="TCR_complex_component"/>
</dbReference>
<dbReference type="InterPro" id="IPR007110">
    <property type="entry name" value="Ig-like_dom"/>
</dbReference>
<dbReference type="PANTHER" id="PTHR19433">
    <property type="entry name" value="T-CELL RECEPTOR ALPHA CHAIN V REGION-RELATED"/>
    <property type="match status" value="1"/>
</dbReference>
<protein>
    <recommendedName>
        <fullName evidence="8">Ig-like domain-containing protein</fullName>
    </recommendedName>
</protein>
<dbReference type="AlphaFoldDB" id="A0A8C6SUC7"/>
<dbReference type="GO" id="GO:0002376">
    <property type="term" value="P:immune system process"/>
    <property type="evidence" value="ECO:0007669"/>
    <property type="project" value="UniProtKB-KW"/>
</dbReference>
<evidence type="ECO:0000256" key="5">
    <source>
        <dbReference type="ARBA" id="ARBA00023136"/>
    </source>
</evidence>
<feature type="domain" description="Ig-like" evidence="8">
    <location>
        <begin position="121"/>
        <end position="217"/>
    </location>
</feature>
<evidence type="ECO:0000313" key="9">
    <source>
        <dbReference type="Ensembl" id="ENSNMLP00000011735.1"/>
    </source>
</evidence>
<evidence type="ECO:0000313" key="10">
    <source>
        <dbReference type="Proteomes" id="UP000694523"/>
    </source>
</evidence>
<dbReference type="InterPro" id="IPR036179">
    <property type="entry name" value="Ig-like_dom_sf"/>
</dbReference>
<proteinExistence type="predicted"/>
<dbReference type="SUPFAM" id="SSF48726">
    <property type="entry name" value="Immunoglobulin"/>
    <property type="match status" value="2"/>
</dbReference>
<dbReference type="Gene3D" id="2.60.40.10">
    <property type="entry name" value="Immunoglobulins"/>
    <property type="match status" value="2"/>
</dbReference>
<sequence length="309" mass="35026">RQYQYFALCMYHNKSIMLLLFSSAQERSHFLSATNVTLNCSFVNDIRAKLYWFKQSLDNTQTMASSYFDKKEFLNEFTNNRRFSLDIENGKINLGMTNVQISDSAVYHCICCVAHQIQFLATVHVIVKELNSGLRVDQRESETVEPGGSLSLNCSVQFGTCDGPHGVHWFKQSEESAPGVLYSHSDQCEKTTDNSCVYSLHVRNLSSEQTGTYYCAVAACGKVLFGNGTKVKIKEKYYSKDQGLVYISDCNNGIIHILNVLCIFCLFLGQGFPKLLQYMATEQVTKSEGRGQRDDTWSECVYFSVEQEN</sequence>
<organism evidence="9 10">
    <name type="scientific">Neogobius melanostomus</name>
    <name type="common">round goby</name>
    <dbReference type="NCBI Taxonomy" id="47308"/>
    <lineage>
        <taxon>Eukaryota</taxon>
        <taxon>Metazoa</taxon>
        <taxon>Chordata</taxon>
        <taxon>Craniata</taxon>
        <taxon>Vertebrata</taxon>
        <taxon>Euteleostomi</taxon>
        <taxon>Actinopterygii</taxon>
        <taxon>Neopterygii</taxon>
        <taxon>Teleostei</taxon>
        <taxon>Neoteleostei</taxon>
        <taxon>Acanthomorphata</taxon>
        <taxon>Gobiaria</taxon>
        <taxon>Gobiiformes</taxon>
        <taxon>Gobioidei</taxon>
        <taxon>Gobiidae</taxon>
        <taxon>Benthophilinae</taxon>
        <taxon>Neogobiini</taxon>
        <taxon>Neogobius</taxon>
    </lineage>
</organism>
<reference evidence="9" key="2">
    <citation type="submission" date="2025-09" db="UniProtKB">
        <authorList>
            <consortium name="Ensembl"/>
        </authorList>
    </citation>
    <scope>IDENTIFICATION</scope>
</reference>
<keyword evidence="5" id="KW-0472">Membrane</keyword>
<dbReference type="Proteomes" id="UP000694523">
    <property type="component" value="Unplaced"/>
</dbReference>
<name>A0A8C6SUC7_9GOBI</name>